<evidence type="ECO:0000313" key="2">
    <source>
        <dbReference type="Proteomes" id="UP000053462"/>
    </source>
</evidence>
<name>A0A100XWP7_9EURY</name>
<comment type="caution">
    <text evidence="1">The sequence shown here is derived from an EMBL/GenBank/DDBJ whole genome shotgun (WGS) entry which is preliminary data.</text>
</comment>
<dbReference type="Proteomes" id="UP000053462">
    <property type="component" value="Unassembled WGS sequence"/>
</dbReference>
<sequence length="133" mass="14758">MKRVAAIFAILVVMMVPFAGAATAAKSQDSRGSIITQTKLWYYLYIGGESKFHRLYNESVSAGIDNTTLQTVMQLYENASAEYKVALSYGNPLESKNMAWLPFIVHMRKAYITLKDAISLLEDALKGLEAQNA</sequence>
<reference evidence="1 2" key="1">
    <citation type="submission" date="2015-10" db="EMBL/GenBank/DDBJ databases">
        <title>Draft genome sequence of Thermococcus celericrescens strain DSM 17994.</title>
        <authorList>
            <person name="Hong S.-J."/>
            <person name="Park C.-E."/>
            <person name="Shin J.-H."/>
        </authorList>
    </citation>
    <scope>NUCLEOTIDE SEQUENCE [LARGE SCALE GENOMIC DNA]</scope>
    <source>
        <strain evidence="1 2">DSM 17994</strain>
    </source>
</reference>
<proteinExistence type="predicted"/>
<evidence type="ECO:0008006" key="3">
    <source>
        <dbReference type="Google" id="ProtNLM"/>
    </source>
</evidence>
<dbReference type="AlphaFoldDB" id="A0A100XWP7"/>
<keyword evidence="2" id="KW-1185">Reference proteome</keyword>
<dbReference type="EMBL" id="LLYW01000035">
    <property type="protein sequence ID" value="KUH32401.1"/>
    <property type="molecule type" value="Genomic_DNA"/>
</dbReference>
<dbReference type="OrthoDB" id="36243at2157"/>
<evidence type="ECO:0000313" key="1">
    <source>
        <dbReference type="EMBL" id="KUH32401.1"/>
    </source>
</evidence>
<accession>A0A100XWP7</accession>
<protein>
    <recommendedName>
        <fullName evidence="3">Pyrolysin</fullName>
    </recommendedName>
</protein>
<dbReference type="RefSeq" id="WP_058939482.1">
    <property type="nucleotide sequence ID" value="NZ_LLYW01000035.1"/>
</dbReference>
<gene>
    <name evidence="1" type="ORF">APY94_09950</name>
</gene>
<organism evidence="1 2">
    <name type="scientific">Thermococcus celericrescens</name>
    <dbReference type="NCBI Taxonomy" id="227598"/>
    <lineage>
        <taxon>Archaea</taxon>
        <taxon>Methanobacteriati</taxon>
        <taxon>Methanobacteriota</taxon>
        <taxon>Thermococci</taxon>
        <taxon>Thermococcales</taxon>
        <taxon>Thermococcaceae</taxon>
        <taxon>Thermococcus</taxon>
    </lineage>
</organism>